<dbReference type="OrthoDB" id="3542743at2759"/>
<evidence type="ECO:0008006" key="4">
    <source>
        <dbReference type="Google" id="ProtNLM"/>
    </source>
</evidence>
<reference evidence="2 3" key="1">
    <citation type="submission" date="2016-03" db="EMBL/GenBank/DDBJ databases">
        <authorList>
            <person name="Ploux O."/>
        </authorList>
    </citation>
    <scope>NUCLEOTIDE SEQUENCE [LARGE SCALE GENOMIC DNA]</scope>
    <source>
        <strain evidence="2 3">UAMH 11012</strain>
    </source>
</reference>
<dbReference type="PANTHER" id="PTHR35392:SF5">
    <property type="entry name" value="ZN(2)-C6 FUNGAL-TYPE DOMAIN-CONTAINING PROTEIN"/>
    <property type="match status" value="1"/>
</dbReference>
<evidence type="ECO:0000256" key="1">
    <source>
        <dbReference type="SAM" id="MobiDB-lite"/>
    </source>
</evidence>
<feature type="region of interest" description="Disordered" evidence="1">
    <location>
        <begin position="295"/>
        <end position="315"/>
    </location>
</feature>
<dbReference type="EMBL" id="FJOG01000003">
    <property type="protein sequence ID" value="CZR53493.1"/>
    <property type="molecule type" value="Genomic_DNA"/>
</dbReference>
<dbReference type="PANTHER" id="PTHR35392">
    <property type="entry name" value="ZN(II)2CYS6 TRANSCRIPTION FACTOR (EUROFUNG)-RELATED-RELATED"/>
    <property type="match status" value="1"/>
</dbReference>
<accession>A0A1L7WL84</accession>
<dbReference type="Proteomes" id="UP000184330">
    <property type="component" value="Unassembled WGS sequence"/>
</dbReference>
<evidence type="ECO:0000313" key="3">
    <source>
        <dbReference type="Proteomes" id="UP000184330"/>
    </source>
</evidence>
<keyword evidence="3" id="KW-1185">Reference proteome</keyword>
<gene>
    <name evidence="2" type="ORF">PAC_03372</name>
</gene>
<dbReference type="AlphaFoldDB" id="A0A1L7WL84"/>
<evidence type="ECO:0000313" key="2">
    <source>
        <dbReference type="EMBL" id="CZR53493.1"/>
    </source>
</evidence>
<name>A0A1L7WL84_9HELO</name>
<dbReference type="STRING" id="576137.A0A1L7WL84"/>
<sequence>MHHRFWSHMETPYSYLHEPYNNINVRVPEQGPKAHYQHRGNWEDGHDEMATLPTSTGDTVFQRLHEWDDDCGIIRLQNHNFCSDDRWKRDGVSPEWESLPPELQSTMESFQMPISTNPGTEKGHLFLHSVLGTEGSRDVTEEIEFTNLFQRNTARFGQSPQNLCLLGESALSTPFNSEFNSMLLEHSINNKQDNVLFQPPYCQDQFPSFLITSNHGQSLPSSWNLSMDCGSQPDAFNDSFTVLPAQTHEPIRIPQDRIILRMDSKASRASLNECLPISSAYTYPEDTSMTLVPPSLPPDALQDSTSHGPGSLHHHQATGEIMCEKENITGLKPKDAAVEEVLPEEATNWQHVSSSELKPHQVIKDVRQKRKHGGRHGRLTPESAKNAREMRLLRACLPCVIMKRRCSPGDICKRCSTLSTPSLGKKICTRAHLEDFSDLLFPVPFVSYLRSKSVNQLSSELSLGFVGVDFEVALTCGSEYPPLNLAVSEFALKSDQAARVATCPPPIAVSGAYTDLLERCRNHIKLVVKQERTLQRPILKHGHKISRLTLKAIARHYGSVPSSSTTSTLEKAMMLHAIYKFMATTLTITESSKRQLGDSLRKPARIEYDSSIASRLLNRQIKSAMHALRERLMREVLEELEGDLKTKSKAVWTPCFCVALILCMCVEEAQIAMDAFAMHTRVLGAVQDAPASETTIESCLKLDDLLFNHLLELFHGVYKTHQTSKPHRSCRVYNPIRDGPEIDIKEGLDQKSADLVSEFRGIIADHKDEIVERAATPSFTDGHDSLARHLAFRDGNSARLVSSFLKSFYSF</sequence>
<proteinExistence type="predicted"/>
<dbReference type="InterPro" id="IPR052973">
    <property type="entry name" value="Fungal_sec-metab_reg_TF"/>
</dbReference>
<protein>
    <recommendedName>
        <fullName evidence="4">Zn(2)-C6 fungal-type domain-containing protein</fullName>
    </recommendedName>
</protein>
<organism evidence="2 3">
    <name type="scientific">Phialocephala subalpina</name>
    <dbReference type="NCBI Taxonomy" id="576137"/>
    <lineage>
        <taxon>Eukaryota</taxon>
        <taxon>Fungi</taxon>
        <taxon>Dikarya</taxon>
        <taxon>Ascomycota</taxon>
        <taxon>Pezizomycotina</taxon>
        <taxon>Leotiomycetes</taxon>
        <taxon>Helotiales</taxon>
        <taxon>Mollisiaceae</taxon>
        <taxon>Phialocephala</taxon>
        <taxon>Phialocephala fortinii species complex</taxon>
    </lineage>
</organism>